<keyword evidence="2" id="KW-1185">Reference proteome</keyword>
<evidence type="ECO:0000313" key="1">
    <source>
        <dbReference type="EMBL" id="KAG9472412.1"/>
    </source>
</evidence>
<protein>
    <submittedName>
        <fullName evidence="1">Uncharacterized protein</fullName>
    </submittedName>
</protein>
<gene>
    <name evidence="1" type="ORF">GDO78_019711</name>
</gene>
<sequence length="85" mass="9791">MYHVYSAEENAYILDGNISKAEMPSTLSNLICTLHSYIILLKTQSIYPNDLIQRSQENILKTECRLDGCLTMMLDIWEHPDSIRA</sequence>
<organism evidence="1 2">
    <name type="scientific">Eleutherodactylus coqui</name>
    <name type="common">Puerto Rican coqui</name>
    <dbReference type="NCBI Taxonomy" id="57060"/>
    <lineage>
        <taxon>Eukaryota</taxon>
        <taxon>Metazoa</taxon>
        <taxon>Chordata</taxon>
        <taxon>Craniata</taxon>
        <taxon>Vertebrata</taxon>
        <taxon>Euteleostomi</taxon>
        <taxon>Amphibia</taxon>
        <taxon>Batrachia</taxon>
        <taxon>Anura</taxon>
        <taxon>Neobatrachia</taxon>
        <taxon>Hyloidea</taxon>
        <taxon>Eleutherodactylidae</taxon>
        <taxon>Eleutherodactylinae</taxon>
        <taxon>Eleutherodactylus</taxon>
        <taxon>Eleutherodactylus</taxon>
    </lineage>
</organism>
<dbReference type="EMBL" id="WNTK01000055">
    <property type="protein sequence ID" value="KAG9472412.1"/>
    <property type="molecule type" value="Genomic_DNA"/>
</dbReference>
<evidence type="ECO:0000313" key="2">
    <source>
        <dbReference type="Proteomes" id="UP000770717"/>
    </source>
</evidence>
<dbReference type="AlphaFoldDB" id="A0A8J6EMW7"/>
<dbReference type="Proteomes" id="UP000770717">
    <property type="component" value="Unassembled WGS sequence"/>
</dbReference>
<comment type="caution">
    <text evidence="1">The sequence shown here is derived from an EMBL/GenBank/DDBJ whole genome shotgun (WGS) entry which is preliminary data.</text>
</comment>
<accession>A0A8J6EMW7</accession>
<reference evidence="1" key="1">
    <citation type="thesis" date="2020" institute="ProQuest LLC" country="789 East Eisenhower Parkway, Ann Arbor, MI, USA">
        <title>Comparative Genomics and Chromosome Evolution.</title>
        <authorList>
            <person name="Mudd A.B."/>
        </authorList>
    </citation>
    <scope>NUCLEOTIDE SEQUENCE</scope>
    <source>
        <strain evidence="1">HN-11 Male</strain>
        <tissue evidence="1">Kidney and liver</tissue>
    </source>
</reference>
<name>A0A8J6EMW7_ELECQ</name>
<proteinExistence type="predicted"/>